<reference evidence="3" key="1">
    <citation type="journal article" date="2019" name="Int. J. Syst. Evol. Microbiol.">
        <title>The Global Catalogue of Microorganisms (GCM) 10K type strain sequencing project: providing services to taxonomists for standard genome sequencing and annotation.</title>
        <authorList>
            <consortium name="The Broad Institute Genomics Platform"/>
            <consortium name="The Broad Institute Genome Sequencing Center for Infectious Disease"/>
            <person name="Wu L."/>
            <person name="Ma J."/>
        </authorList>
    </citation>
    <scope>NUCLEOTIDE SEQUENCE [LARGE SCALE GENOMIC DNA]</scope>
    <source>
        <strain evidence="3">KCTC 22437</strain>
    </source>
</reference>
<protein>
    <submittedName>
        <fullName evidence="2">MBL fold metallo-hydrolase</fullName>
    </submittedName>
</protein>
<name>A0ABW5YEX0_9SPHI</name>
<evidence type="ECO:0000313" key="3">
    <source>
        <dbReference type="Proteomes" id="UP001597557"/>
    </source>
</evidence>
<dbReference type="RefSeq" id="WP_377186621.1">
    <property type="nucleotide sequence ID" value="NZ_JBHUPD010000003.1"/>
</dbReference>
<dbReference type="PANTHER" id="PTHR15032:SF4">
    <property type="entry name" value="N-ACYL-PHOSPHATIDYLETHANOLAMINE-HYDROLYZING PHOSPHOLIPASE D"/>
    <property type="match status" value="1"/>
</dbReference>
<accession>A0ABW5YEX0</accession>
<proteinExistence type="predicted"/>
<evidence type="ECO:0000313" key="2">
    <source>
        <dbReference type="EMBL" id="MFD2873574.1"/>
    </source>
</evidence>
<dbReference type="InterPro" id="IPR001279">
    <property type="entry name" value="Metallo-B-lactamas"/>
</dbReference>
<feature type="domain" description="Metallo-beta-lactamase" evidence="1">
    <location>
        <begin position="82"/>
        <end position="279"/>
    </location>
</feature>
<dbReference type="Proteomes" id="UP001597557">
    <property type="component" value="Unassembled WGS sequence"/>
</dbReference>
<dbReference type="PANTHER" id="PTHR15032">
    <property type="entry name" value="N-ACYL-PHOSPHATIDYLETHANOLAMINE-HYDROLYZING PHOSPHOLIPASE D"/>
    <property type="match status" value="1"/>
</dbReference>
<comment type="caution">
    <text evidence="2">The sequence shown here is derived from an EMBL/GenBank/DDBJ whole genome shotgun (WGS) entry which is preliminary data.</text>
</comment>
<dbReference type="EMBL" id="JBHUPD010000003">
    <property type="protein sequence ID" value="MFD2873574.1"/>
    <property type="molecule type" value="Genomic_DNA"/>
</dbReference>
<sequence length="332" mass="37300">MGISPSKKIGRKYQNTIPTGEVKPGDIIPMIRAYATNKAEVVPKKTLGPFKTDVSIYQTPPKTGLRITWIGHSSLLIEIDGRTILTDPVWSQRVSMTQLFGPKRFFNPPVRLSDLPPLDAIIISHDHYDHLDKATIEFFKGTTIPFYCSLGVGQYLQKWGIVKNFITELDWGDSVMIDHDLVITATPARHFSGRGIIGRNETLWSSFVIKGKNHNIFHGADSGYFPGFRDIGETFGPFDLATLEIGAYGQYWPDIHMGPDKASDAFLDLNARIMMPIHWGTFNLALHAWFEPIEKLLGYAGKKNIQLFVPEPGMPTEVSGPHNSNWWKAYLS</sequence>
<organism evidence="2 3">
    <name type="scientific">Mucilaginibacter ximonensis</name>
    <dbReference type="NCBI Taxonomy" id="538021"/>
    <lineage>
        <taxon>Bacteria</taxon>
        <taxon>Pseudomonadati</taxon>
        <taxon>Bacteroidota</taxon>
        <taxon>Sphingobacteriia</taxon>
        <taxon>Sphingobacteriales</taxon>
        <taxon>Sphingobacteriaceae</taxon>
        <taxon>Mucilaginibacter</taxon>
    </lineage>
</organism>
<dbReference type="SUPFAM" id="SSF56281">
    <property type="entry name" value="Metallo-hydrolase/oxidoreductase"/>
    <property type="match status" value="1"/>
</dbReference>
<keyword evidence="3" id="KW-1185">Reference proteome</keyword>
<evidence type="ECO:0000259" key="1">
    <source>
        <dbReference type="Pfam" id="PF12706"/>
    </source>
</evidence>
<gene>
    <name evidence="2" type="ORF">ACFS5N_13900</name>
</gene>
<dbReference type="InterPro" id="IPR036866">
    <property type="entry name" value="RibonucZ/Hydroxyglut_hydro"/>
</dbReference>
<dbReference type="Pfam" id="PF12706">
    <property type="entry name" value="Lactamase_B_2"/>
    <property type="match status" value="1"/>
</dbReference>
<dbReference type="Gene3D" id="3.60.15.10">
    <property type="entry name" value="Ribonuclease Z/Hydroxyacylglutathione hydrolase-like"/>
    <property type="match status" value="1"/>
</dbReference>